<sequence length="208" mass="22373">MASRSLEKGAAALRAIQSDPAIKSSLSAISLDVTSTDSITAAFAHVSTHHDRLDVLINNAAIHTNPRNRWPRNYLVLSLRIRSVPPSSLGSLVLAGDTTRFDSRVDALAYRMSKAALDMLVVQDHRKLGGKGDMNGEGGGKGERPIKVFAICPGLVVSELRGSTEEQRTCGGMAGDPEGSGRFIQMVMEGERDEDVGKFVHEGGNYPW</sequence>
<dbReference type="InterPro" id="IPR036291">
    <property type="entry name" value="NAD(P)-bd_dom_sf"/>
</dbReference>
<dbReference type="AlphaFoldDB" id="A0AA43QLE6"/>
<gene>
    <name evidence="2" type="ORF">OHK93_007261</name>
</gene>
<evidence type="ECO:0008006" key="4">
    <source>
        <dbReference type="Google" id="ProtNLM"/>
    </source>
</evidence>
<dbReference type="Gene3D" id="3.40.50.720">
    <property type="entry name" value="NAD(P)-binding Rossmann-like Domain"/>
    <property type="match status" value="2"/>
</dbReference>
<dbReference type="GO" id="GO:0016491">
    <property type="term" value="F:oxidoreductase activity"/>
    <property type="evidence" value="ECO:0007669"/>
    <property type="project" value="TreeGrafter"/>
</dbReference>
<dbReference type="InterPro" id="IPR051468">
    <property type="entry name" value="Fungal_SecMetab_SDRs"/>
</dbReference>
<dbReference type="InterPro" id="IPR002347">
    <property type="entry name" value="SDR_fam"/>
</dbReference>
<dbReference type="Proteomes" id="UP001161017">
    <property type="component" value="Unassembled WGS sequence"/>
</dbReference>
<evidence type="ECO:0000256" key="1">
    <source>
        <dbReference type="ARBA" id="ARBA00006484"/>
    </source>
</evidence>
<comment type="caution">
    <text evidence="2">The sequence shown here is derived from an EMBL/GenBank/DDBJ whole genome shotgun (WGS) entry which is preliminary data.</text>
</comment>
<keyword evidence="3" id="KW-1185">Reference proteome</keyword>
<dbReference type="Pfam" id="PF00106">
    <property type="entry name" value="adh_short"/>
    <property type="match status" value="1"/>
</dbReference>
<dbReference type="SUPFAM" id="SSF51735">
    <property type="entry name" value="NAD(P)-binding Rossmann-fold domains"/>
    <property type="match status" value="1"/>
</dbReference>
<organism evidence="2 3">
    <name type="scientific">Ramalina farinacea</name>
    <dbReference type="NCBI Taxonomy" id="258253"/>
    <lineage>
        <taxon>Eukaryota</taxon>
        <taxon>Fungi</taxon>
        <taxon>Dikarya</taxon>
        <taxon>Ascomycota</taxon>
        <taxon>Pezizomycotina</taxon>
        <taxon>Lecanoromycetes</taxon>
        <taxon>OSLEUM clade</taxon>
        <taxon>Lecanoromycetidae</taxon>
        <taxon>Lecanorales</taxon>
        <taxon>Lecanorineae</taxon>
        <taxon>Ramalinaceae</taxon>
        <taxon>Ramalina</taxon>
    </lineage>
</organism>
<accession>A0AA43QLE6</accession>
<reference evidence="2" key="1">
    <citation type="journal article" date="2023" name="Genome Biol. Evol.">
        <title>First Whole Genome Sequence and Flow Cytometry Genome Size Data for the Lichen-Forming Fungus Ramalina farinacea (Ascomycota).</title>
        <authorList>
            <person name="Llewellyn T."/>
            <person name="Mian S."/>
            <person name="Hill R."/>
            <person name="Leitch I.J."/>
            <person name="Gaya E."/>
        </authorList>
    </citation>
    <scope>NUCLEOTIDE SEQUENCE</scope>
    <source>
        <strain evidence="2">LIQ254RAFAR</strain>
    </source>
</reference>
<dbReference type="PANTHER" id="PTHR43544:SF32">
    <property type="entry name" value="CHAIN DEHYDROGENASE, PUTATIVE (AFU_ORTHOLOGUE AFUA_5G01530)-RELATED"/>
    <property type="match status" value="1"/>
</dbReference>
<dbReference type="PANTHER" id="PTHR43544">
    <property type="entry name" value="SHORT-CHAIN DEHYDROGENASE/REDUCTASE"/>
    <property type="match status" value="1"/>
</dbReference>
<dbReference type="EMBL" id="JAPUFD010000006">
    <property type="protein sequence ID" value="MDI1487987.1"/>
    <property type="molecule type" value="Genomic_DNA"/>
</dbReference>
<name>A0AA43QLE6_9LECA</name>
<proteinExistence type="inferred from homology"/>
<dbReference type="GO" id="GO:0005737">
    <property type="term" value="C:cytoplasm"/>
    <property type="evidence" value="ECO:0007669"/>
    <property type="project" value="TreeGrafter"/>
</dbReference>
<protein>
    <recommendedName>
        <fullName evidence="4">NAD(P)-binding protein</fullName>
    </recommendedName>
</protein>
<evidence type="ECO:0000313" key="3">
    <source>
        <dbReference type="Proteomes" id="UP001161017"/>
    </source>
</evidence>
<dbReference type="GO" id="GO:0019748">
    <property type="term" value="P:secondary metabolic process"/>
    <property type="evidence" value="ECO:0007669"/>
    <property type="project" value="TreeGrafter"/>
</dbReference>
<evidence type="ECO:0000313" key="2">
    <source>
        <dbReference type="EMBL" id="MDI1487987.1"/>
    </source>
</evidence>
<comment type="similarity">
    <text evidence="1">Belongs to the short-chain dehydrogenases/reductases (SDR) family.</text>
</comment>